<evidence type="ECO:0000256" key="12">
    <source>
        <dbReference type="SAM" id="Phobius"/>
    </source>
</evidence>
<sequence length="590" mass="69436">MKLVESKFFFKDFALFLIPTMISLLILGVLSFAVTHSFVKQEIRHNNLNMLNQIKENVELMLNELDPLVILFDTDPEVVMKIRSFLTGTKFSIENINFYRIVQSFINAPANARPYIHSIYVYYDNDMGRFLTTREGLVELNSFYDTQWYQDFVNNTGQLMWTKIRQIRQYEFESTKVITIYRRLPLRQGVIVLNILPEYIHMMMSELTIQPNQTVMILNEDDELLFCNHSLISGLRDEIRQKLAGLEGEGTIAIQDKPYVVMQVHSAKYNWRYVSMVPQAFLYRVPIQLSNITLFSLAISFVLALGLTYYVTSKKYLQIARIREIIDSAKNGYFSPAAVPEKKDEYSYIIEEILNNFIEQHYLKMQLSERKYRLKTMELLALQSQINPHFLFNTLHAINCKLLLLTKGPNEISDMLEKLSDILDYSLSHPERMVMLEKEITNARNYVDIQKIRYGQQFDVLWEYDEKLLHKKVVKMILQPLIENSIYHGIRGRQKLGLIKVKAFKRGDFIKISVIDNGVGIPRHKLQEIYEKLNGDWEYSEEIGLLNTHYRLKLIYGDRYRMVIRTKQNLGTAIYLYIPDLEEVNSEEKY</sequence>
<evidence type="ECO:0000256" key="10">
    <source>
        <dbReference type="ARBA" id="ARBA00023012"/>
    </source>
</evidence>
<protein>
    <submittedName>
        <fullName evidence="15">Two-component system, sensor histidine kinase YesM</fullName>
    </submittedName>
</protein>
<evidence type="ECO:0000256" key="8">
    <source>
        <dbReference type="ARBA" id="ARBA00022840"/>
    </source>
</evidence>
<dbReference type="GO" id="GO:0000155">
    <property type="term" value="F:phosphorelay sensor kinase activity"/>
    <property type="evidence" value="ECO:0007669"/>
    <property type="project" value="InterPro"/>
</dbReference>
<name>A0A1I5SYR3_9FIRM</name>
<evidence type="ECO:0000256" key="3">
    <source>
        <dbReference type="ARBA" id="ARBA00022553"/>
    </source>
</evidence>
<dbReference type="Gene3D" id="3.30.450.20">
    <property type="entry name" value="PAS domain"/>
    <property type="match status" value="2"/>
</dbReference>
<evidence type="ECO:0000256" key="1">
    <source>
        <dbReference type="ARBA" id="ARBA00004651"/>
    </source>
</evidence>
<evidence type="ECO:0000256" key="9">
    <source>
        <dbReference type="ARBA" id="ARBA00022989"/>
    </source>
</evidence>
<evidence type="ECO:0000256" key="11">
    <source>
        <dbReference type="ARBA" id="ARBA00023136"/>
    </source>
</evidence>
<dbReference type="OrthoDB" id="1729609at2"/>
<dbReference type="InterPro" id="IPR010559">
    <property type="entry name" value="Sig_transdc_His_kin_internal"/>
</dbReference>
<feature type="domain" description="Histidine kinase/HSP90-like ATPase" evidence="13">
    <location>
        <begin position="474"/>
        <end position="579"/>
    </location>
</feature>
<keyword evidence="7 15" id="KW-0418">Kinase</keyword>
<proteinExistence type="predicted"/>
<dbReference type="Proteomes" id="UP000198577">
    <property type="component" value="Unassembled WGS sequence"/>
</dbReference>
<dbReference type="STRING" id="937334.SAMN05444406_103111"/>
<dbReference type="AlphaFoldDB" id="A0A1I5SYR3"/>
<dbReference type="InterPro" id="IPR036890">
    <property type="entry name" value="HATPase_C_sf"/>
</dbReference>
<evidence type="ECO:0000256" key="4">
    <source>
        <dbReference type="ARBA" id="ARBA00022679"/>
    </source>
</evidence>
<keyword evidence="10" id="KW-0902">Two-component regulatory system</keyword>
<keyword evidence="5 12" id="KW-0812">Transmembrane</keyword>
<gene>
    <name evidence="15" type="ORF">SAMN05444406_103111</name>
</gene>
<dbReference type="Pfam" id="PF02518">
    <property type="entry name" value="HATPase_c"/>
    <property type="match status" value="1"/>
</dbReference>
<dbReference type="PANTHER" id="PTHR34220:SF11">
    <property type="entry name" value="SENSOR PROTEIN KINASE HPTS"/>
    <property type="match status" value="1"/>
</dbReference>
<comment type="subcellular location">
    <subcellularLocation>
        <location evidence="1">Cell membrane</location>
        <topology evidence="1">Multi-pass membrane protein</topology>
    </subcellularLocation>
</comment>
<organism evidence="15 16">
    <name type="scientific">Caldicoprobacter faecalis</name>
    <dbReference type="NCBI Taxonomy" id="937334"/>
    <lineage>
        <taxon>Bacteria</taxon>
        <taxon>Bacillati</taxon>
        <taxon>Bacillota</taxon>
        <taxon>Clostridia</taxon>
        <taxon>Caldicoprobacterales</taxon>
        <taxon>Caldicoprobacteraceae</taxon>
        <taxon>Caldicoprobacter</taxon>
    </lineage>
</organism>
<dbReference type="Pfam" id="PF06580">
    <property type="entry name" value="His_kinase"/>
    <property type="match status" value="1"/>
</dbReference>
<dbReference type="InterPro" id="IPR003594">
    <property type="entry name" value="HATPase_dom"/>
</dbReference>
<evidence type="ECO:0000259" key="13">
    <source>
        <dbReference type="Pfam" id="PF02518"/>
    </source>
</evidence>
<evidence type="ECO:0000259" key="14">
    <source>
        <dbReference type="Pfam" id="PF06580"/>
    </source>
</evidence>
<keyword evidence="11 12" id="KW-0472">Membrane</keyword>
<evidence type="ECO:0000256" key="7">
    <source>
        <dbReference type="ARBA" id="ARBA00022777"/>
    </source>
</evidence>
<dbReference type="SUPFAM" id="SSF55874">
    <property type="entry name" value="ATPase domain of HSP90 chaperone/DNA topoisomerase II/histidine kinase"/>
    <property type="match status" value="1"/>
</dbReference>
<feature type="transmembrane region" description="Helical" evidence="12">
    <location>
        <begin position="292"/>
        <end position="311"/>
    </location>
</feature>
<dbReference type="CDD" id="cd18773">
    <property type="entry name" value="PDC1_HK_sensor"/>
    <property type="match status" value="1"/>
</dbReference>
<keyword evidence="4" id="KW-0808">Transferase</keyword>
<reference evidence="15 16" key="1">
    <citation type="submission" date="2016-10" db="EMBL/GenBank/DDBJ databases">
        <authorList>
            <person name="de Groot N.N."/>
        </authorList>
    </citation>
    <scope>NUCLEOTIDE SEQUENCE [LARGE SCALE GENOMIC DNA]</scope>
    <source>
        <strain evidence="15 16">DSM 20678</strain>
    </source>
</reference>
<accession>A0A1I5SYR3</accession>
<feature type="domain" description="Signal transduction histidine kinase internal region" evidence="14">
    <location>
        <begin position="377"/>
        <end position="458"/>
    </location>
</feature>
<keyword evidence="6" id="KW-0547">Nucleotide-binding</keyword>
<evidence type="ECO:0000313" key="16">
    <source>
        <dbReference type="Proteomes" id="UP000198577"/>
    </source>
</evidence>
<dbReference type="RefSeq" id="WP_092281935.1">
    <property type="nucleotide sequence ID" value="NZ_FOXR01000003.1"/>
</dbReference>
<evidence type="ECO:0000256" key="2">
    <source>
        <dbReference type="ARBA" id="ARBA00022475"/>
    </source>
</evidence>
<dbReference type="PANTHER" id="PTHR34220">
    <property type="entry name" value="SENSOR HISTIDINE KINASE YPDA"/>
    <property type="match status" value="1"/>
</dbReference>
<dbReference type="Gene3D" id="3.30.565.10">
    <property type="entry name" value="Histidine kinase-like ATPase, C-terminal domain"/>
    <property type="match status" value="1"/>
</dbReference>
<keyword evidence="9 12" id="KW-1133">Transmembrane helix</keyword>
<keyword evidence="16" id="KW-1185">Reference proteome</keyword>
<feature type="transmembrane region" description="Helical" evidence="12">
    <location>
        <begin position="12"/>
        <end position="34"/>
    </location>
</feature>
<dbReference type="GO" id="GO:0005886">
    <property type="term" value="C:plasma membrane"/>
    <property type="evidence" value="ECO:0007669"/>
    <property type="project" value="UniProtKB-SubCell"/>
</dbReference>
<keyword evidence="3" id="KW-0597">Phosphoprotein</keyword>
<dbReference type="InterPro" id="IPR050640">
    <property type="entry name" value="Bact_2-comp_sensor_kinase"/>
</dbReference>
<evidence type="ECO:0000313" key="15">
    <source>
        <dbReference type="EMBL" id="SFP75912.1"/>
    </source>
</evidence>
<evidence type="ECO:0000256" key="5">
    <source>
        <dbReference type="ARBA" id="ARBA00022692"/>
    </source>
</evidence>
<dbReference type="EMBL" id="FOXR01000003">
    <property type="protein sequence ID" value="SFP75912.1"/>
    <property type="molecule type" value="Genomic_DNA"/>
</dbReference>
<dbReference type="GO" id="GO:0005524">
    <property type="term" value="F:ATP binding"/>
    <property type="evidence" value="ECO:0007669"/>
    <property type="project" value="UniProtKB-KW"/>
</dbReference>
<keyword evidence="8" id="KW-0067">ATP-binding</keyword>
<evidence type="ECO:0000256" key="6">
    <source>
        <dbReference type="ARBA" id="ARBA00022741"/>
    </source>
</evidence>
<keyword evidence="2" id="KW-1003">Cell membrane</keyword>